<dbReference type="InterPro" id="IPR010921">
    <property type="entry name" value="Trp_repressor/repl_initiator"/>
</dbReference>
<comment type="function">
    <text evidence="8 10">Plays an essential role in the initiation and regulation of chromosomal replication. ATP-DnaA binds to the origin of replication (oriC) to initiate formation of the DNA replication initiation complex once per cell cycle. Binds the DnaA box (a 9 base pair repeat at the origin) and separates the double-stranded (ds)DNA. Forms a right-handed helical filament on oriC DNA; dsDNA binds to the exterior of the filament while single-stranded (ss)DNA is stabiized in the filament's interior. The ATP-DnaA-oriC complex binds and stabilizes one strand of the AT-rich DNA unwinding element (DUE), permitting loading of DNA polymerase. After initiation quickly degrades to an ADP-DnaA complex that is not apt for DNA replication. Binds acidic phospholipids.</text>
</comment>
<comment type="domain">
    <text evidence="8">Domain I is involved in oligomerization and binding regulators, domain II is flexibile and of varying length in different bacteria, domain III forms the AAA+ region, while domain IV binds dsDNA.</text>
</comment>
<proteinExistence type="inferred from homology"/>
<evidence type="ECO:0000256" key="3">
    <source>
        <dbReference type="ARBA" id="ARBA00022705"/>
    </source>
</evidence>
<dbReference type="PANTHER" id="PTHR30050">
    <property type="entry name" value="CHROMOSOMAL REPLICATION INITIATOR PROTEIN DNAA"/>
    <property type="match status" value="1"/>
</dbReference>
<feature type="binding site" evidence="8">
    <location>
        <position position="195"/>
    </location>
    <ligand>
        <name>ATP</name>
        <dbReference type="ChEBI" id="CHEBI:30616"/>
    </ligand>
</feature>
<comment type="subunit">
    <text evidence="8">Oligomerizes as a right-handed, spiral filament on DNA at oriC.</text>
</comment>
<protein>
    <recommendedName>
        <fullName evidence="8 9">Chromosomal replication initiator protein DnaA</fullName>
    </recommendedName>
</protein>
<evidence type="ECO:0000256" key="6">
    <source>
        <dbReference type="ARBA" id="ARBA00023121"/>
    </source>
</evidence>
<comment type="caution">
    <text evidence="8">Lacks conserved residue(s) required for the propagation of feature annotation.</text>
</comment>
<feature type="binding site" evidence="8">
    <location>
        <position position="197"/>
    </location>
    <ligand>
        <name>ATP</name>
        <dbReference type="ChEBI" id="CHEBI:30616"/>
    </ligand>
</feature>
<dbReference type="Gene3D" id="1.10.1750.10">
    <property type="match status" value="1"/>
</dbReference>
<dbReference type="InterPro" id="IPR001957">
    <property type="entry name" value="Chromosome_initiator_DnaA"/>
</dbReference>
<dbReference type="AlphaFoldDB" id="A0A840MWE6"/>
<dbReference type="InterPro" id="IPR018312">
    <property type="entry name" value="Chromosome_initiator_DnaA_CS"/>
</dbReference>
<reference evidence="15 16" key="1">
    <citation type="submission" date="2020-08" db="EMBL/GenBank/DDBJ databases">
        <title>Genomic Encyclopedia of Type Strains, Phase IV (KMG-IV): sequencing the most valuable type-strain genomes for metagenomic binning, comparative biology and taxonomic classification.</title>
        <authorList>
            <person name="Goeker M."/>
        </authorList>
    </citation>
    <scope>NUCLEOTIDE SEQUENCE [LARGE SCALE GENOMIC DNA]</scope>
    <source>
        <strain evidence="15 16">DSM 17498</strain>
    </source>
</reference>
<comment type="similarity">
    <text evidence="1 8 11">Belongs to the DnaA family.</text>
</comment>
<evidence type="ECO:0000313" key="16">
    <source>
        <dbReference type="Proteomes" id="UP000521227"/>
    </source>
</evidence>
<dbReference type="Gene3D" id="3.40.50.300">
    <property type="entry name" value="P-loop containing nucleotide triphosphate hydrolases"/>
    <property type="match status" value="1"/>
</dbReference>
<dbReference type="EMBL" id="JACHIJ010000003">
    <property type="protein sequence ID" value="MBB5052223.1"/>
    <property type="molecule type" value="Genomic_DNA"/>
</dbReference>
<feature type="binding site" evidence="8">
    <location>
        <position position="193"/>
    </location>
    <ligand>
        <name>ATP</name>
        <dbReference type="ChEBI" id="CHEBI:30616"/>
    </ligand>
</feature>
<dbReference type="InterPro" id="IPR020591">
    <property type="entry name" value="Chromosome_initiator_DnaA-like"/>
</dbReference>
<dbReference type="GO" id="GO:0005524">
    <property type="term" value="F:ATP binding"/>
    <property type="evidence" value="ECO:0007669"/>
    <property type="project" value="UniProtKB-UniRule"/>
</dbReference>
<feature type="domain" description="AAA+ ATPase" evidence="13">
    <location>
        <begin position="182"/>
        <end position="308"/>
    </location>
</feature>
<dbReference type="InterPro" id="IPR027417">
    <property type="entry name" value="P-loop_NTPase"/>
</dbReference>
<dbReference type="FunFam" id="3.40.50.300:FF:000668">
    <property type="entry name" value="Chromosomal replication initiator protein DnaA"/>
    <property type="match status" value="1"/>
</dbReference>
<keyword evidence="7 8" id="KW-0238">DNA-binding</keyword>
<evidence type="ECO:0000256" key="7">
    <source>
        <dbReference type="ARBA" id="ARBA00023125"/>
    </source>
</evidence>
<gene>
    <name evidence="8" type="primary">dnaA</name>
    <name evidence="15" type="ORF">HNQ36_002197</name>
</gene>
<evidence type="ECO:0000256" key="11">
    <source>
        <dbReference type="RuleBase" id="RU004227"/>
    </source>
</evidence>
<dbReference type="SMART" id="SM00382">
    <property type="entry name" value="AAA"/>
    <property type="match status" value="1"/>
</dbReference>
<dbReference type="GO" id="GO:0008289">
    <property type="term" value="F:lipid binding"/>
    <property type="evidence" value="ECO:0007669"/>
    <property type="project" value="UniProtKB-KW"/>
</dbReference>
<feature type="compositionally biased region" description="Basic and acidic residues" evidence="12">
    <location>
        <begin position="105"/>
        <end position="117"/>
    </location>
</feature>
<evidence type="ECO:0000256" key="9">
    <source>
        <dbReference type="NCBIfam" id="TIGR00362"/>
    </source>
</evidence>
<evidence type="ECO:0000256" key="12">
    <source>
        <dbReference type="SAM" id="MobiDB-lite"/>
    </source>
</evidence>
<dbReference type="CDD" id="cd06571">
    <property type="entry name" value="Bac_DnaA_C"/>
    <property type="match status" value="1"/>
</dbReference>
<keyword evidence="5 8" id="KW-0067">ATP-binding</keyword>
<dbReference type="Gene3D" id="3.30.300.180">
    <property type="match status" value="1"/>
</dbReference>
<dbReference type="Pfam" id="PF11638">
    <property type="entry name" value="DnaA_N"/>
    <property type="match status" value="1"/>
</dbReference>
<evidence type="ECO:0000313" key="15">
    <source>
        <dbReference type="EMBL" id="MBB5052223.1"/>
    </source>
</evidence>
<evidence type="ECO:0000256" key="10">
    <source>
        <dbReference type="RuleBase" id="RU000577"/>
    </source>
</evidence>
<dbReference type="SUPFAM" id="SSF48295">
    <property type="entry name" value="TrpR-like"/>
    <property type="match status" value="1"/>
</dbReference>
<dbReference type="PANTHER" id="PTHR30050:SF2">
    <property type="entry name" value="CHROMOSOMAL REPLICATION INITIATOR PROTEIN DNAA"/>
    <property type="match status" value="1"/>
</dbReference>
<dbReference type="InterPro" id="IPR013317">
    <property type="entry name" value="DnaA_dom"/>
</dbReference>
<dbReference type="InterPro" id="IPR013159">
    <property type="entry name" value="DnaA_C"/>
</dbReference>
<dbReference type="GO" id="GO:0005737">
    <property type="term" value="C:cytoplasm"/>
    <property type="evidence" value="ECO:0007669"/>
    <property type="project" value="UniProtKB-SubCell"/>
</dbReference>
<dbReference type="InterPro" id="IPR024633">
    <property type="entry name" value="DnaA_N_dom"/>
</dbReference>
<feature type="region of interest" description="Domain IV, binds dsDNA" evidence="8">
    <location>
        <begin position="369"/>
        <end position="489"/>
    </location>
</feature>
<evidence type="ECO:0000256" key="4">
    <source>
        <dbReference type="ARBA" id="ARBA00022741"/>
    </source>
</evidence>
<dbReference type="GO" id="GO:0003688">
    <property type="term" value="F:DNA replication origin binding"/>
    <property type="evidence" value="ECO:0007669"/>
    <property type="project" value="UniProtKB-UniRule"/>
</dbReference>
<keyword evidence="2 8" id="KW-0963">Cytoplasm</keyword>
<comment type="subcellular location">
    <subcellularLocation>
        <location evidence="8">Cytoplasm</location>
    </subcellularLocation>
</comment>
<dbReference type="GO" id="GO:0005886">
    <property type="term" value="C:plasma membrane"/>
    <property type="evidence" value="ECO:0007669"/>
    <property type="project" value="TreeGrafter"/>
</dbReference>
<dbReference type="PRINTS" id="PR00051">
    <property type="entry name" value="DNAA"/>
</dbReference>
<organism evidence="15 16">
    <name type="scientific">Afipia massiliensis</name>
    <dbReference type="NCBI Taxonomy" id="211460"/>
    <lineage>
        <taxon>Bacteria</taxon>
        <taxon>Pseudomonadati</taxon>
        <taxon>Pseudomonadota</taxon>
        <taxon>Alphaproteobacteria</taxon>
        <taxon>Hyphomicrobiales</taxon>
        <taxon>Nitrobacteraceae</taxon>
        <taxon>Afipia</taxon>
    </lineage>
</organism>
<dbReference type="GO" id="GO:0006275">
    <property type="term" value="P:regulation of DNA replication"/>
    <property type="evidence" value="ECO:0007669"/>
    <property type="project" value="UniProtKB-UniRule"/>
</dbReference>
<dbReference type="RefSeq" id="WP_430641362.1">
    <property type="nucleotide sequence ID" value="NZ_JACHIJ010000003.1"/>
</dbReference>
<feature type="binding site" evidence="8">
    <location>
        <position position="196"/>
    </location>
    <ligand>
        <name>ATP</name>
        <dbReference type="ChEBI" id="CHEBI:30616"/>
    </ligand>
</feature>
<feature type="region of interest" description="Domain I, interacts with DnaA modulators" evidence="8">
    <location>
        <begin position="1"/>
        <end position="108"/>
    </location>
</feature>
<dbReference type="GO" id="GO:0006270">
    <property type="term" value="P:DNA replication initiation"/>
    <property type="evidence" value="ECO:0007669"/>
    <property type="project" value="UniProtKB-UniRule"/>
</dbReference>
<evidence type="ECO:0000256" key="1">
    <source>
        <dbReference type="ARBA" id="ARBA00006583"/>
    </source>
</evidence>
<comment type="caution">
    <text evidence="15">The sequence shown here is derived from an EMBL/GenBank/DDBJ whole genome shotgun (WGS) entry which is preliminary data.</text>
</comment>
<dbReference type="SUPFAM" id="SSF52540">
    <property type="entry name" value="P-loop containing nucleoside triphosphate hydrolases"/>
    <property type="match status" value="1"/>
</dbReference>
<evidence type="ECO:0000256" key="8">
    <source>
        <dbReference type="HAMAP-Rule" id="MF_00377"/>
    </source>
</evidence>
<keyword evidence="3 8" id="KW-0235">DNA replication</keyword>
<dbReference type="Pfam" id="PF00308">
    <property type="entry name" value="Bac_DnaA"/>
    <property type="match status" value="1"/>
</dbReference>
<feature type="region of interest" description="Disordered" evidence="12">
    <location>
        <begin position="104"/>
        <end position="142"/>
    </location>
</feature>
<dbReference type="InterPro" id="IPR003593">
    <property type="entry name" value="AAA+_ATPase"/>
</dbReference>
<name>A0A840MWE6_9BRAD</name>
<keyword evidence="6 8" id="KW-0446">Lipid-binding</keyword>
<evidence type="ECO:0000256" key="5">
    <source>
        <dbReference type="ARBA" id="ARBA00022840"/>
    </source>
</evidence>
<dbReference type="PROSITE" id="PS01008">
    <property type="entry name" value="DNAA"/>
    <property type="match status" value="1"/>
</dbReference>
<evidence type="ECO:0000259" key="14">
    <source>
        <dbReference type="SMART" id="SM00760"/>
    </source>
</evidence>
<dbReference type="Proteomes" id="UP000521227">
    <property type="component" value="Unassembled WGS sequence"/>
</dbReference>
<accession>A0A840MWE6</accession>
<keyword evidence="4 8" id="KW-0547">Nucleotide-binding</keyword>
<dbReference type="InterPro" id="IPR038454">
    <property type="entry name" value="DnaA_N_sf"/>
</dbReference>
<feature type="domain" description="Chromosomal replication initiator DnaA C-terminal" evidence="14">
    <location>
        <begin position="397"/>
        <end position="466"/>
    </location>
</feature>
<dbReference type="SMART" id="SM00760">
    <property type="entry name" value="Bac_DnaA_C"/>
    <property type="match status" value="1"/>
</dbReference>
<dbReference type="HAMAP" id="MF_00377">
    <property type="entry name" value="DnaA_bact"/>
    <property type="match status" value="1"/>
</dbReference>
<dbReference type="Pfam" id="PF08299">
    <property type="entry name" value="Bac_DnaA_C"/>
    <property type="match status" value="1"/>
</dbReference>
<dbReference type="NCBIfam" id="TIGR00362">
    <property type="entry name" value="DnaA"/>
    <property type="match status" value="1"/>
</dbReference>
<dbReference type="Gene3D" id="1.10.8.60">
    <property type="match status" value="1"/>
</dbReference>
<dbReference type="CDD" id="cd00009">
    <property type="entry name" value="AAA"/>
    <property type="match status" value="1"/>
</dbReference>
<sequence length="489" mass="54568">MTISAETISTNLGLADVERDQWARFKGRLRTNVGEDFYTSWFARMDLERIHDDCVHMTVPTKFLKSWIQAHYADRVLSCWQSEAPSVKRIEITVRTAMRCAAPVKDAKAPQDERRVDSNQNRPAPELRNTATAPVSASHEALGGSPLDPRLTFATFVMGRSNTLAHAAARQVAEGRRGDSVMFNPLYIHAGVGLGKTHLLQAVTWAGNSNPDRKVLYLTAEKFMYGFVAALKSQTALAFKEALRGIDVLVIDDLQFLQGKSTQSEFCHTLNALIDAGRQVVIAADRPPSDLESLDDRVRSRLAGGLVVEMGSLGEELRLEILKSRVSAAKAHHATFDVPMPVLEYLAKTITHNGRDLEGAINRLLAHSKLNATAVTLEMAEREVRDLVRPMEPKRVKIEDIQRVVARQYNVSRSDLLSSRRTANVVRPRQVAMYLAKTLTLRSLPEIGRRFGGRDHTTVLHAVRKIEALVSKDLTLSDEVELLKRQLQE</sequence>
<evidence type="ECO:0000256" key="2">
    <source>
        <dbReference type="ARBA" id="ARBA00022490"/>
    </source>
</evidence>
<evidence type="ECO:0000259" key="13">
    <source>
        <dbReference type="SMART" id="SM00382"/>
    </source>
</evidence>
<dbReference type="FunFam" id="1.10.1750.10:FF:000002">
    <property type="entry name" value="Chromosomal replication initiator protein DnaA"/>
    <property type="match status" value="1"/>
</dbReference>